<evidence type="ECO:0000256" key="2">
    <source>
        <dbReference type="SAM" id="MobiDB-lite"/>
    </source>
</evidence>
<dbReference type="Gene3D" id="3.40.50.410">
    <property type="entry name" value="von Willebrand factor, type A domain"/>
    <property type="match status" value="1"/>
</dbReference>
<protein>
    <submittedName>
        <fullName evidence="4">OmpA family protein</fullName>
    </submittedName>
</protein>
<dbReference type="CDD" id="cd07185">
    <property type="entry name" value="OmpA_C-like"/>
    <property type="match status" value="1"/>
</dbReference>
<feature type="region of interest" description="Disordered" evidence="2">
    <location>
        <begin position="262"/>
        <end position="300"/>
    </location>
</feature>
<sequence length="420" mass="44775">MNRVVAQTVVLVSALVLTGCVTGRAGGTTGAQVAGQACSWLRDAAPGAPERPRDDRVVLIDRSASFRASSEASERGAALVDQAAAAAVAAYGEPDVRSFSLGLFDAGAKIHWLASQVELPGATGNDDTGVTTQRDEAQACVGDLLRENLFRPTTVSGTDVARAVSRGAGQLVRDAGQRRIVVFGDGLSNAGCADLGRPELREPEPLPTSQIYTNCGEHEPLDLNGVTVEFVAIGEPLGQEIEPAQQEWLDAFWTGFVTSAGGTFETGNGSGEPLPPDDPDGSSADDPVVTLPSVPGDGVRTVDEDVPLESDVLFATAEHTFRPGGEAEVLRRLERYRTKKQLHVRVTGYTDERGSSHDNDLLSGRRAMTVRKFLEKNGFEEVESSGAGESSPLCRESAPECWKRNRRVEIHLSYVEYAAE</sequence>
<dbReference type="RefSeq" id="WP_214157840.1">
    <property type="nucleotide sequence ID" value="NZ_JAHBAY010000009.1"/>
</dbReference>
<keyword evidence="5" id="KW-1185">Reference proteome</keyword>
<dbReference type="Proteomes" id="UP001197247">
    <property type="component" value="Unassembled WGS sequence"/>
</dbReference>
<feature type="domain" description="OmpA-like" evidence="3">
    <location>
        <begin position="301"/>
        <end position="416"/>
    </location>
</feature>
<dbReference type="InterPro" id="IPR050330">
    <property type="entry name" value="Bact_OuterMem_StrucFunc"/>
</dbReference>
<evidence type="ECO:0000259" key="3">
    <source>
        <dbReference type="PROSITE" id="PS51123"/>
    </source>
</evidence>
<dbReference type="SUPFAM" id="SSF103088">
    <property type="entry name" value="OmpA-like"/>
    <property type="match status" value="1"/>
</dbReference>
<gene>
    <name evidence="4" type="ORF">KIH74_21340</name>
</gene>
<evidence type="ECO:0000313" key="5">
    <source>
        <dbReference type="Proteomes" id="UP001197247"/>
    </source>
</evidence>
<dbReference type="Gene3D" id="3.30.1330.60">
    <property type="entry name" value="OmpA-like domain"/>
    <property type="match status" value="1"/>
</dbReference>
<evidence type="ECO:0000313" key="4">
    <source>
        <dbReference type="EMBL" id="MBT0771496.1"/>
    </source>
</evidence>
<accession>A0ABS5TK71</accession>
<dbReference type="Pfam" id="PF00691">
    <property type="entry name" value="OmpA"/>
    <property type="match status" value="1"/>
</dbReference>
<reference evidence="4 5" key="1">
    <citation type="submission" date="2021-05" db="EMBL/GenBank/DDBJ databases">
        <title>Kineosporia and Streptomyces sp. nov. two new marine actinobacteria isolated from Coral.</title>
        <authorList>
            <person name="Buangrab K."/>
            <person name="Sutthacheep M."/>
            <person name="Yeemin T."/>
            <person name="Harunari E."/>
            <person name="Igarashi Y."/>
            <person name="Kanchanasin P."/>
            <person name="Tanasupawat S."/>
            <person name="Phongsopitanun W."/>
        </authorList>
    </citation>
    <scope>NUCLEOTIDE SEQUENCE [LARGE SCALE GENOMIC DNA]</scope>
    <source>
        <strain evidence="4 5">J2-2</strain>
    </source>
</reference>
<dbReference type="PROSITE" id="PS51257">
    <property type="entry name" value="PROKAR_LIPOPROTEIN"/>
    <property type="match status" value="1"/>
</dbReference>
<name>A0ABS5TK71_9ACTN</name>
<dbReference type="PANTHER" id="PTHR30329">
    <property type="entry name" value="STATOR ELEMENT OF FLAGELLAR MOTOR COMPLEX"/>
    <property type="match status" value="1"/>
</dbReference>
<dbReference type="InterPro" id="IPR036465">
    <property type="entry name" value="vWFA_dom_sf"/>
</dbReference>
<dbReference type="PROSITE" id="PS51123">
    <property type="entry name" value="OMPA_2"/>
    <property type="match status" value="1"/>
</dbReference>
<proteinExistence type="predicted"/>
<evidence type="ECO:0000256" key="1">
    <source>
        <dbReference type="PROSITE-ProRule" id="PRU00473"/>
    </source>
</evidence>
<dbReference type="PANTHER" id="PTHR30329:SF21">
    <property type="entry name" value="LIPOPROTEIN YIAD-RELATED"/>
    <property type="match status" value="1"/>
</dbReference>
<dbReference type="InterPro" id="IPR036737">
    <property type="entry name" value="OmpA-like_sf"/>
</dbReference>
<dbReference type="InterPro" id="IPR006665">
    <property type="entry name" value="OmpA-like"/>
</dbReference>
<organism evidence="4 5">
    <name type="scientific">Kineosporia corallincola</name>
    <dbReference type="NCBI Taxonomy" id="2835133"/>
    <lineage>
        <taxon>Bacteria</taxon>
        <taxon>Bacillati</taxon>
        <taxon>Actinomycetota</taxon>
        <taxon>Actinomycetes</taxon>
        <taxon>Kineosporiales</taxon>
        <taxon>Kineosporiaceae</taxon>
        <taxon>Kineosporia</taxon>
    </lineage>
</organism>
<comment type="caution">
    <text evidence="4">The sequence shown here is derived from an EMBL/GenBank/DDBJ whole genome shotgun (WGS) entry which is preliminary data.</text>
</comment>
<keyword evidence="1" id="KW-0472">Membrane</keyword>
<dbReference type="EMBL" id="JAHBAY010000009">
    <property type="protein sequence ID" value="MBT0771496.1"/>
    <property type="molecule type" value="Genomic_DNA"/>
</dbReference>